<gene>
    <name evidence="2" type="ORF">PRZ48_006417</name>
</gene>
<feature type="compositionally biased region" description="Polar residues" evidence="1">
    <location>
        <begin position="135"/>
        <end position="145"/>
    </location>
</feature>
<evidence type="ECO:0000313" key="3">
    <source>
        <dbReference type="Proteomes" id="UP001305779"/>
    </source>
</evidence>
<dbReference type="EMBL" id="JAXOVC010000004">
    <property type="protein sequence ID" value="KAK4502990.1"/>
    <property type="molecule type" value="Genomic_DNA"/>
</dbReference>
<comment type="caution">
    <text evidence="2">The sequence shown here is derived from an EMBL/GenBank/DDBJ whole genome shotgun (WGS) entry which is preliminary data.</text>
</comment>
<feature type="compositionally biased region" description="Polar residues" evidence="1">
    <location>
        <begin position="386"/>
        <end position="467"/>
    </location>
</feature>
<protein>
    <submittedName>
        <fullName evidence="2">Uncharacterized protein</fullName>
    </submittedName>
</protein>
<accession>A0ABR0EP21</accession>
<feature type="compositionally biased region" description="Basic residues" evidence="1">
    <location>
        <begin position="116"/>
        <end position="134"/>
    </location>
</feature>
<proteinExistence type="predicted"/>
<dbReference type="Proteomes" id="UP001305779">
    <property type="component" value="Unassembled WGS sequence"/>
</dbReference>
<feature type="compositionally biased region" description="Basic and acidic residues" evidence="1">
    <location>
        <begin position="347"/>
        <end position="363"/>
    </location>
</feature>
<feature type="compositionally biased region" description="Polar residues" evidence="1">
    <location>
        <begin position="474"/>
        <end position="483"/>
    </location>
</feature>
<feature type="compositionally biased region" description="Polar residues" evidence="1">
    <location>
        <begin position="153"/>
        <end position="170"/>
    </location>
</feature>
<name>A0ABR0EP21_ZASCE</name>
<feature type="compositionally biased region" description="Polar residues" evidence="1">
    <location>
        <begin position="292"/>
        <end position="306"/>
    </location>
</feature>
<feature type="region of interest" description="Disordered" evidence="1">
    <location>
        <begin position="545"/>
        <end position="571"/>
    </location>
</feature>
<feature type="compositionally biased region" description="Polar residues" evidence="1">
    <location>
        <begin position="490"/>
        <end position="511"/>
    </location>
</feature>
<feature type="region of interest" description="Disordered" evidence="1">
    <location>
        <begin position="89"/>
        <end position="211"/>
    </location>
</feature>
<evidence type="ECO:0000313" key="2">
    <source>
        <dbReference type="EMBL" id="KAK4502990.1"/>
    </source>
</evidence>
<reference evidence="2 3" key="1">
    <citation type="journal article" date="2023" name="G3 (Bethesda)">
        <title>A chromosome-level genome assembly of Zasmidium syzygii isolated from banana leaves.</title>
        <authorList>
            <person name="van Westerhoven A.C."/>
            <person name="Mehrabi R."/>
            <person name="Talebi R."/>
            <person name="Steentjes M.B.F."/>
            <person name="Corcolon B."/>
            <person name="Chong P.A."/>
            <person name="Kema G.H.J."/>
            <person name="Seidl M.F."/>
        </authorList>
    </citation>
    <scope>NUCLEOTIDE SEQUENCE [LARGE SCALE GENOMIC DNA]</scope>
    <source>
        <strain evidence="2 3">P124</strain>
    </source>
</reference>
<organism evidence="2 3">
    <name type="scientific">Zasmidium cellare</name>
    <name type="common">Wine cellar mold</name>
    <name type="synonym">Racodium cellare</name>
    <dbReference type="NCBI Taxonomy" id="395010"/>
    <lineage>
        <taxon>Eukaryota</taxon>
        <taxon>Fungi</taxon>
        <taxon>Dikarya</taxon>
        <taxon>Ascomycota</taxon>
        <taxon>Pezizomycotina</taxon>
        <taxon>Dothideomycetes</taxon>
        <taxon>Dothideomycetidae</taxon>
        <taxon>Mycosphaerellales</taxon>
        <taxon>Mycosphaerellaceae</taxon>
        <taxon>Zasmidium</taxon>
    </lineage>
</organism>
<feature type="region of interest" description="Disordered" evidence="1">
    <location>
        <begin position="292"/>
        <end position="529"/>
    </location>
</feature>
<keyword evidence="3" id="KW-1185">Reference proteome</keyword>
<feature type="compositionally biased region" description="Basic and acidic residues" evidence="1">
    <location>
        <begin position="371"/>
        <end position="385"/>
    </location>
</feature>
<sequence>MVGKPLKAYRAKGREYDQSNLAKGRRQKSDMRSRIDRIATAILQDDWRNQVTKYTPQNGPAVNDAEWKKLVKQQDQVWKWFRDRNKVAQRATAKKYPDLENVSSDTYAKIAERNAPKKHTTKKTITSPKKRKTKASQTGGVSTPESSDDETPSSKSDSKGQIGQSMSSFQAPIPKSRSPVIKSEPQDSNFGIFSSIPEPRQPSPQFDVERNGNIDAYEDEGVDLDYQEPQGMVNNGYGGGDGVEYGDLWHRSEIDSASLIQNSPSMISGGDIATASRAQNLPSIGSLEDVEMQNSVSSVYSPNTSGFPPGRDAMLMPENEVPSIYGGTQISPSTEDQKDYGIQNQESSKDTEDSKSASMEEGHVQTPPSSKDTEGLKSASMEEAHTQTPPSSEDTQGLNSVSKEGANIQTPPSSEDTQGSNSVSIEEAHTQTPPSSEDTQGSNSVSMEEAHTQTPPSSEDTQGSKSVSMEDAGVQNTSSSQSVEGLAAQSMENTKVQTVPSNEESPGSSEMSRLDTEIPPGMSLAYDKGDTIDDDLHYDTFIHDAEKRTLKRPGSQLEPSPKKLKTSSDNA</sequence>
<feature type="region of interest" description="Disordered" evidence="1">
    <location>
        <begin position="1"/>
        <end position="33"/>
    </location>
</feature>
<evidence type="ECO:0000256" key="1">
    <source>
        <dbReference type="SAM" id="MobiDB-lite"/>
    </source>
</evidence>